<dbReference type="EMBL" id="KN837152">
    <property type="protein sequence ID" value="KIJ39450.1"/>
    <property type="molecule type" value="Genomic_DNA"/>
</dbReference>
<evidence type="ECO:0000313" key="3">
    <source>
        <dbReference type="EMBL" id="KIJ39450.1"/>
    </source>
</evidence>
<evidence type="ECO:0000313" key="4">
    <source>
        <dbReference type="Proteomes" id="UP000054279"/>
    </source>
</evidence>
<keyword evidence="1" id="KW-1133">Transmembrane helix</keyword>
<dbReference type="AlphaFoldDB" id="A0A0C9VN81"/>
<feature type="transmembrane region" description="Helical" evidence="1">
    <location>
        <begin position="199"/>
        <end position="221"/>
    </location>
</feature>
<feature type="transmembrane region" description="Helical" evidence="1">
    <location>
        <begin position="315"/>
        <end position="332"/>
    </location>
</feature>
<protein>
    <recommendedName>
        <fullName evidence="2">NmrA-like domain-containing protein</fullName>
    </recommendedName>
</protein>
<feature type="transmembrane region" description="Helical" evidence="1">
    <location>
        <begin position="338"/>
        <end position="361"/>
    </location>
</feature>
<accession>A0A0C9VN81</accession>
<dbReference type="InterPro" id="IPR036291">
    <property type="entry name" value="NAD(P)-bd_dom_sf"/>
</dbReference>
<proteinExistence type="predicted"/>
<dbReference type="InterPro" id="IPR008030">
    <property type="entry name" value="NmrA-like"/>
</dbReference>
<organism evidence="3 4">
    <name type="scientific">Sphaerobolus stellatus (strain SS14)</name>
    <dbReference type="NCBI Taxonomy" id="990650"/>
    <lineage>
        <taxon>Eukaryota</taxon>
        <taxon>Fungi</taxon>
        <taxon>Dikarya</taxon>
        <taxon>Basidiomycota</taxon>
        <taxon>Agaricomycotina</taxon>
        <taxon>Agaricomycetes</taxon>
        <taxon>Phallomycetidae</taxon>
        <taxon>Geastrales</taxon>
        <taxon>Sphaerobolaceae</taxon>
        <taxon>Sphaerobolus</taxon>
    </lineage>
</organism>
<dbReference type="HOGENOM" id="CLU_669349_0_0_1"/>
<dbReference type="Proteomes" id="UP000054279">
    <property type="component" value="Unassembled WGS sequence"/>
</dbReference>
<evidence type="ECO:0000259" key="2">
    <source>
        <dbReference type="Pfam" id="PF05368"/>
    </source>
</evidence>
<feature type="transmembrane region" description="Helical" evidence="1">
    <location>
        <begin position="171"/>
        <end position="193"/>
    </location>
</feature>
<keyword evidence="1" id="KW-0472">Membrane</keyword>
<reference evidence="3 4" key="1">
    <citation type="submission" date="2014-06" db="EMBL/GenBank/DDBJ databases">
        <title>Evolutionary Origins and Diversification of the Mycorrhizal Mutualists.</title>
        <authorList>
            <consortium name="DOE Joint Genome Institute"/>
            <consortium name="Mycorrhizal Genomics Consortium"/>
            <person name="Kohler A."/>
            <person name="Kuo A."/>
            <person name="Nagy L.G."/>
            <person name="Floudas D."/>
            <person name="Copeland A."/>
            <person name="Barry K.W."/>
            <person name="Cichocki N."/>
            <person name="Veneault-Fourrey C."/>
            <person name="LaButti K."/>
            <person name="Lindquist E.A."/>
            <person name="Lipzen A."/>
            <person name="Lundell T."/>
            <person name="Morin E."/>
            <person name="Murat C."/>
            <person name="Riley R."/>
            <person name="Ohm R."/>
            <person name="Sun H."/>
            <person name="Tunlid A."/>
            <person name="Henrissat B."/>
            <person name="Grigoriev I.V."/>
            <person name="Hibbett D.S."/>
            <person name="Martin F."/>
        </authorList>
    </citation>
    <scope>NUCLEOTIDE SEQUENCE [LARGE SCALE GENOMIC DNA]</scope>
    <source>
        <strain evidence="3 4">SS14</strain>
    </source>
</reference>
<dbReference type="SUPFAM" id="SSF51735">
    <property type="entry name" value="NAD(P)-binding Rossmann-fold domains"/>
    <property type="match status" value="1"/>
</dbReference>
<name>A0A0C9VN81_SPHS4</name>
<dbReference type="OrthoDB" id="9997102at2759"/>
<keyword evidence="4" id="KW-1185">Reference proteome</keyword>
<evidence type="ECO:0000256" key="1">
    <source>
        <dbReference type="SAM" id="Phobius"/>
    </source>
</evidence>
<dbReference type="Gene3D" id="3.40.50.720">
    <property type="entry name" value="NAD(P)-binding Rossmann-like Domain"/>
    <property type="match status" value="1"/>
</dbReference>
<dbReference type="Pfam" id="PF05368">
    <property type="entry name" value="NmrA"/>
    <property type="match status" value="1"/>
</dbReference>
<sequence length="411" mass="45173">MSSEKQTVELHRQTILVTGSTGKQGYTVITALLSSSIPLNILALTATLPLPRRELLSEAAENENTKLSVVKGDLDDPSSVRQIFEAARKDGGIWGVFAIFAFPGLGANVDGEERKGLALADISYEFGVECYVLSTAERDGVANDDTWTLSHAAKINIERHVRSLREKGFKWASVPAFTLNVDFLLAVRIWAFYGTRRTALYFLGLLWTVEAAALFTIYTIAFKAYKASEVNPLEGLVPNCSAITNPALEQFVISYLWSSGFTFPRQAASFAFVYQAHRDPIGIYLAITLFRQWRTLHSRLVFSISPLYSIFIRDGIGYFFLIFGVNLGALLLERLGPVIFGALGTIWIVSGSSVLACRMVLNIRDAAKLNVSSGTDSEELSLTSIHFIRGQGNYGPQGQTSAVLDIHPAQK</sequence>
<gene>
    <name evidence="3" type="ORF">M422DRAFT_781029</name>
</gene>
<feature type="domain" description="NmrA-like" evidence="2">
    <location>
        <begin position="12"/>
        <end position="167"/>
    </location>
</feature>
<keyword evidence="1" id="KW-0812">Transmembrane</keyword>